<evidence type="ECO:0000256" key="2">
    <source>
        <dbReference type="ARBA" id="ARBA00023125"/>
    </source>
</evidence>
<dbReference type="PANTHER" id="PTHR44688">
    <property type="entry name" value="DNA-BINDING TRANSCRIPTIONAL ACTIVATOR DEVR_DOSR"/>
    <property type="match status" value="1"/>
</dbReference>
<evidence type="ECO:0000259" key="4">
    <source>
        <dbReference type="SMART" id="SM00421"/>
    </source>
</evidence>
<evidence type="ECO:0000313" key="6">
    <source>
        <dbReference type="Proteomes" id="UP001599756"/>
    </source>
</evidence>
<keyword evidence="2" id="KW-0238">DNA-binding</keyword>
<protein>
    <submittedName>
        <fullName evidence="5">LuxR C-terminal-related transcriptional regulator</fullName>
    </submittedName>
</protein>
<organism evidence="5 6">
    <name type="scientific">Streptomyces anandii</name>
    <dbReference type="NCBI Taxonomy" id="285454"/>
    <lineage>
        <taxon>Bacteria</taxon>
        <taxon>Bacillati</taxon>
        <taxon>Actinomycetota</taxon>
        <taxon>Actinomycetes</taxon>
        <taxon>Kitasatosporales</taxon>
        <taxon>Streptomycetaceae</taxon>
        <taxon>Streptomyces</taxon>
    </lineage>
</organism>
<gene>
    <name evidence="5" type="ORF">ACFW88_25600</name>
</gene>
<dbReference type="InterPro" id="IPR000792">
    <property type="entry name" value="Tscrpt_reg_LuxR_C"/>
</dbReference>
<dbReference type="PANTHER" id="PTHR44688:SF16">
    <property type="entry name" value="DNA-BINDING TRANSCRIPTIONAL ACTIVATOR DEVR_DOSR"/>
    <property type="match status" value="1"/>
</dbReference>
<dbReference type="RefSeq" id="WP_381842472.1">
    <property type="nucleotide sequence ID" value="NZ_JBHYTS010000047.1"/>
</dbReference>
<dbReference type="Pfam" id="PF00196">
    <property type="entry name" value="GerE"/>
    <property type="match status" value="1"/>
</dbReference>
<dbReference type="EMBL" id="JBHYTS010000047">
    <property type="protein sequence ID" value="MFE1753877.1"/>
    <property type="molecule type" value="Genomic_DNA"/>
</dbReference>
<dbReference type="Proteomes" id="UP001599756">
    <property type="component" value="Unassembled WGS sequence"/>
</dbReference>
<keyword evidence="6" id="KW-1185">Reference proteome</keyword>
<dbReference type="InterPro" id="IPR016032">
    <property type="entry name" value="Sig_transdc_resp-reg_C-effctor"/>
</dbReference>
<dbReference type="Gene3D" id="1.10.10.10">
    <property type="entry name" value="Winged helix-like DNA-binding domain superfamily/Winged helix DNA-binding domain"/>
    <property type="match status" value="1"/>
</dbReference>
<sequence length="159" mass="16923">MSEARGELAQAAEGLEGAAVRLRAAGYPLEEARTGLALGRVRRLVGDEAPCRAAFADALRILTKAGATSWVAMARAERDRARTDPLRPEDATVPWSEHLTAGERSVVARVAQGATNREIAAGPVHGVKTGEAALTRAYRKLGAKSRVEITRIIMSRPTA</sequence>
<evidence type="ECO:0000313" key="5">
    <source>
        <dbReference type="EMBL" id="MFE1753877.1"/>
    </source>
</evidence>
<evidence type="ECO:0000256" key="1">
    <source>
        <dbReference type="ARBA" id="ARBA00023015"/>
    </source>
</evidence>
<evidence type="ECO:0000256" key="3">
    <source>
        <dbReference type="ARBA" id="ARBA00023163"/>
    </source>
</evidence>
<dbReference type="InterPro" id="IPR036388">
    <property type="entry name" value="WH-like_DNA-bd_sf"/>
</dbReference>
<feature type="domain" description="HTH luxR-type" evidence="4">
    <location>
        <begin position="96"/>
        <end position="153"/>
    </location>
</feature>
<dbReference type="SUPFAM" id="SSF46894">
    <property type="entry name" value="C-terminal effector domain of the bipartite response regulators"/>
    <property type="match status" value="1"/>
</dbReference>
<comment type="caution">
    <text evidence="5">The sequence shown here is derived from an EMBL/GenBank/DDBJ whole genome shotgun (WGS) entry which is preliminary data.</text>
</comment>
<keyword evidence="1" id="KW-0805">Transcription regulation</keyword>
<dbReference type="SMART" id="SM00421">
    <property type="entry name" value="HTH_LUXR"/>
    <property type="match status" value="1"/>
</dbReference>
<name>A0ABW6HB67_9ACTN</name>
<proteinExistence type="predicted"/>
<keyword evidence="3" id="KW-0804">Transcription</keyword>
<reference evidence="5 6" key="1">
    <citation type="submission" date="2024-09" db="EMBL/GenBank/DDBJ databases">
        <title>The Natural Products Discovery Center: Release of the First 8490 Sequenced Strains for Exploring Actinobacteria Biosynthetic Diversity.</title>
        <authorList>
            <person name="Kalkreuter E."/>
            <person name="Kautsar S.A."/>
            <person name="Yang D."/>
            <person name="Bader C.D."/>
            <person name="Teijaro C.N."/>
            <person name="Fluegel L."/>
            <person name="Davis C.M."/>
            <person name="Simpson J.R."/>
            <person name="Lauterbach L."/>
            <person name="Steele A.D."/>
            <person name="Gui C."/>
            <person name="Meng S."/>
            <person name="Li G."/>
            <person name="Viehrig K."/>
            <person name="Ye F."/>
            <person name="Su P."/>
            <person name="Kiefer A.F."/>
            <person name="Nichols A."/>
            <person name="Cepeda A.J."/>
            <person name="Yan W."/>
            <person name="Fan B."/>
            <person name="Jiang Y."/>
            <person name="Adhikari A."/>
            <person name="Zheng C.-J."/>
            <person name="Schuster L."/>
            <person name="Cowan T.M."/>
            <person name="Smanski M.J."/>
            <person name="Chevrette M.G."/>
            <person name="De Carvalho L.P.S."/>
            <person name="Shen B."/>
        </authorList>
    </citation>
    <scope>NUCLEOTIDE SEQUENCE [LARGE SCALE GENOMIC DNA]</scope>
    <source>
        <strain evidence="5 6">NPDC059500</strain>
    </source>
</reference>
<accession>A0ABW6HB67</accession>